<keyword evidence="2" id="KW-0238">DNA-binding</keyword>
<evidence type="ECO:0000313" key="5">
    <source>
        <dbReference type="EMBL" id="CBI01272.1"/>
    </source>
</evidence>
<dbReference type="Pfam" id="PF03704">
    <property type="entry name" value="BTAD"/>
    <property type="match status" value="1"/>
</dbReference>
<dbReference type="Gene3D" id="1.10.10.10">
    <property type="entry name" value="Winged helix-like DNA-binding domain superfamily/Winged helix DNA-binding domain"/>
    <property type="match status" value="1"/>
</dbReference>
<organism evidence="5">
    <name type="scientific">mine drainage metagenome</name>
    <dbReference type="NCBI Taxonomy" id="410659"/>
    <lineage>
        <taxon>unclassified sequences</taxon>
        <taxon>metagenomes</taxon>
        <taxon>ecological metagenomes</taxon>
    </lineage>
</organism>
<evidence type="ECO:0000259" key="3">
    <source>
        <dbReference type="SMART" id="SM00862"/>
    </source>
</evidence>
<name>E6Q262_9ZZZZ</name>
<feature type="domain" description="Bacterial transcriptional activator" evidence="4">
    <location>
        <begin position="96"/>
        <end position="232"/>
    </location>
</feature>
<comment type="similarity">
    <text evidence="1">Belongs to the AfsR/DnrI/RedD regulatory family.</text>
</comment>
<dbReference type="AlphaFoldDB" id="E6Q262"/>
<comment type="caution">
    <text evidence="5">The sequence shown here is derived from an EMBL/GenBank/DDBJ whole genome shotgun (WGS) entry which is preliminary data.</text>
</comment>
<dbReference type="GO" id="GO:0003677">
    <property type="term" value="F:DNA binding"/>
    <property type="evidence" value="ECO:0007669"/>
    <property type="project" value="UniProtKB-KW"/>
</dbReference>
<dbReference type="EMBL" id="CABO01000017">
    <property type="protein sequence ID" value="CBI01272.1"/>
    <property type="molecule type" value="Genomic_DNA"/>
</dbReference>
<evidence type="ECO:0000256" key="2">
    <source>
        <dbReference type="ARBA" id="ARBA00023125"/>
    </source>
</evidence>
<evidence type="ECO:0000259" key="4">
    <source>
        <dbReference type="SMART" id="SM01043"/>
    </source>
</evidence>
<sequence>MKSSTIVLELLSGYALLDNERLALAHGEWELLLALALHRRGIGSERLTELLWPQVGASVARNRLYVALHRLRRRFTDDLLVTSVRSYRLNESRVTVDLWQFAELWDMPEQHACDALVARLESATNVVALYEIPEWLAPTYRRLEESLQAVVTTLADRALAAGELERSVQLARRALTFDECDERAWSVLIRSHLLAHDRLGALHEYRTYSRAVMRELQTPPAYELAHLLGENAALSLRL</sequence>
<proteinExistence type="inferred from homology"/>
<dbReference type="SUPFAM" id="SSF46894">
    <property type="entry name" value="C-terminal effector domain of the bipartite response regulators"/>
    <property type="match status" value="1"/>
</dbReference>
<feature type="domain" description="OmpR/PhoB-type" evidence="3">
    <location>
        <begin position="19"/>
        <end position="89"/>
    </location>
</feature>
<dbReference type="InterPro" id="IPR051677">
    <property type="entry name" value="AfsR-DnrI-RedD_regulator"/>
</dbReference>
<dbReference type="InterPro" id="IPR001867">
    <property type="entry name" value="OmpR/PhoB-type_DNA-bd"/>
</dbReference>
<dbReference type="PANTHER" id="PTHR35807">
    <property type="entry name" value="TRANSCRIPTIONAL REGULATOR REDD-RELATED"/>
    <property type="match status" value="1"/>
</dbReference>
<dbReference type="InterPro" id="IPR016032">
    <property type="entry name" value="Sig_transdc_resp-reg_C-effctor"/>
</dbReference>
<dbReference type="GO" id="GO:0006355">
    <property type="term" value="P:regulation of DNA-templated transcription"/>
    <property type="evidence" value="ECO:0007669"/>
    <property type="project" value="InterPro"/>
</dbReference>
<gene>
    <name evidence="5" type="ORF">CARN4_1706</name>
</gene>
<dbReference type="Gene3D" id="1.25.40.10">
    <property type="entry name" value="Tetratricopeptide repeat domain"/>
    <property type="match status" value="1"/>
</dbReference>
<reference evidence="5" key="1">
    <citation type="submission" date="2009-10" db="EMBL/GenBank/DDBJ databases">
        <title>Diversity of trophic interactions inside an arsenic-rich microbial ecosystem.</title>
        <authorList>
            <person name="Bertin P.N."/>
            <person name="Heinrich-Salmeron A."/>
            <person name="Pelletier E."/>
            <person name="Goulhen-Chollet F."/>
            <person name="Arsene-Ploetze F."/>
            <person name="Gallien S."/>
            <person name="Calteau A."/>
            <person name="Vallenet D."/>
            <person name="Casiot C."/>
            <person name="Chane-Woon-Ming B."/>
            <person name="Giloteaux L."/>
            <person name="Barakat M."/>
            <person name="Bonnefoy V."/>
            <person name="Bruneel O."/>
            <person name="Chandler M."/>
            <person name="Cleiss J."/>
            <person name="Duran R."/>
            <person name="Elbaz-Poulichet F."/>
            <person name="Fonknechten N."/>
            <person name="Lauga B."/>
            <person name="Mornico D."/>
            <person name="Ortet P."/>
            <person name="Schaeffer C."/>
            <person name="Siguier P."/>
            <person name="Alexander Thil Smith A."/>
            <person name="Van Dorsselaer A."/>
            <person name="Weissenbach J."/>
            <person name="Medigue C."/>
            <person name="Le Paslier D."/>
        </authorList>
    </citation>
    <scope>NUCLEOTIDE SEQUENCE</scope>
</reference>
<dbReference type="InterPro" id="IPR011990">
    <property type="entry name" value="TPR-like_helical_dom_sf"/>
</dbReference>
<protein>
    <recommendedName>
        <fullName evidence="6">Bacterial transcriptional activator domain protein</fullName>
    </recommendedName>
</protein>
<accession>E6Q262</accession>
<evidence type="ECO:0008006" key="6">
    <source>
        <dbReference type="Google" id="ProtNLM"/>
    </source>
</evidence>
<dbReference type="SMART" id="SM01043">
    <property type="entry name" value="BTAD"/>
    <property type="match status" value="1"/>
</dbReference>
<evidence type="ECO:0000256" key="1">
    <source>
        <dbReference type="ARBA" id="ARBA00005820"/>
    </source>
</evidence>
<dbReference type="GO" id="GO:0000160">
    <property type="term" value="P:phosphorelay signal transduction system"/>
    <property type="evidence" value="ECO:0007669"/>
    <property type="project" value="InterPro"/>
</dbReference>
<dbReference type="SMART" id="SM00862">
    <property type="entry name" value="Trans_reg_C"/>
    <property type="match status" value="1"/>
</dbReference>
<dbReference type="InterPro" id="IPR005158">
    <property type="entry name" value="BTAD"/>
</dbReference>
<dbReference type="InterPro" id="IPR036388">
    <property type="entry name" value="WH-like_DNA-bd_sf"/>
</dbReference>